<accession>A0A1I4QYS7</accession>
<dbReference type="InterPro" id="IPR029026">
    <property type="entry name" value="tRNA_m1G_MTases_N"/>
</dbReference>
<dbReference type="Proteomes" id="UP000199611">
    <property type="component" value="Unassembled WGS sequence"/>
</dbReference>
<reference evidence="2 3" key="1">
    <citation type="submission" date="2016-10" db="EMBL/GenBank/DDBJ databases">
        <authorList>
            <person name="de Groot N.N."/>
        </authorList>
    </citation>
    <scope>NUCLEOTIDE SEQUENCE [LARGE SCALE GENOMIC DNA]</scope>
    <source>
        <strain evidence="2 3">DSM 9990</strain>
    </source>
</reference>
<evidence type="ECO:0000313" key="2">
    <source>
        <dbReference type="EMBL" id="SFM45179.1"/>
    </source>
</evidence>
<organism evidence="2 3">
    <name type="scientific">Thermodesulforhabdus norvegica</name>
    <dbReference type="NCBI Taxonomy" id="39841"/>
    <lineage>
        <taxon>Bacteria</taxon>
        <taxon>Pseudomonadati</taxon>
        <taxon>Thermodesulfobacteriota</taxon>
        <taxon>Syntrophobacteria</taxon>
        <taxon>Syntrophobacterales</taxon>
        <taxon>Thermodesulforhabdaceae</taxon>
        <taxon>Thermodesulforhabdus</taxon>
    </lineage>
</organism>
<gene>
    <name evidence="2" type="ORF">SAMN05660836_00301</name>
</gene>
<dbReference type="Gene3D" id="3.40.1280.10">
    <property type="match status" value="1"/>
</dbReference>
<evidence type="ECO:0000259" key="1">
    <source>
        <dbReference type="Pfam" id="PF09936"/>
    </source>
</evidence>
<dbReference type="STRING" id="39841.SAMN05660836_00301"/>
<dbReference type="InterPro" id="IPR019230">
    <property type="entry name" value="RNA_MeTrfase_C_dom"/>
</dbReference>
<feature type="domain" description="tRNA (guanine-N(1)-)-methyltransferase C-terminal" evidence="1">
    <location>
        <begin position="3"/>
        <end position="186"/>
    </location>
</feature>
<dbReference type="OrthoDB" id="9794931at2"/>
<keyword evidence="3" id="KW-1185">Reference proteome</keyword>
<dbReference type="EMBL" id="FOUU01000001">
    <property type="protein sequence ID" value="SFM45179.1"/>
    <property type="molecule type" value="Genomic_DNA"/>
</dbReference>
<dbReference type="CDD" id="cd18085">
    <property type="entry name" value="TM1570-like"/>
    <property type="match status" value="1"/>
</dbReference>
<sequence length="201" mass="22373">MANLYLALVHYPVLNRHGEVVASAITTIDLHDLGRTARTYDLPACYVVTPLADQIDLAKRLIAHWTEGVGGQLHPTRKQALELLVLVRSIEEAVADIRKREDRSPEIWATSARLKSSPKLLGYRQAGTRLKEGSEPVLLLLGTAWGLAPELFERAHRILEPIRANSSYNHLSVRCAAAIMVDRLLGDNDRYEGTEDDSHGH</sequence>
<name>A0A1I4QYS7_9BACT</name>
<dbReference type="RefSeq" id="WP_093392944.1">
    <property type="nucleotide sequence ID" value="NZ_FOUU01000001.1"/>
</dbReference>
<protein>
    <recommendedName>
        <fullName evidence="1">tRNA (guanine-N(1)-)-methyltransferase C-terminal domain-containing protein</fullName>
    </recommendedName>
</protein>
<dbReference type="AlphaFoldDB" id="A0A1I4QYS7"/>
<dbReference type="Pfam" id="PF09936">
    <property type="entry name" value="Methyltrn_RNA_4"/>
    <property type="match status" value="1"/>
</dbReference>
<proteinExistence type="predicted"/>
<evidence type="ECO:0000313" key="3">
    <source>
        <dbReference type="Proteomes" id="UP000199611"/>
    </source>
</evidence>